<dbReference type="PROSITE" id="PS50902">
    <property type="entry name" value="FLAVODOXIN_LIKE"/>
    <property type="match status" value="1"/>
</dbReference>
<dbReference type="OMA" id="HGMPYIP"/>
<organism evidence="3 4">
    <name type="scientific">Huiozyma naganishii (strain ATCC MYA-139 / BCRC 22969 / CBS 8797 / KCTC 17520 / NBRC 10181 / NCYC 3082 / Yp74L-3)</name>
    <name type="common">Yeast</name>
    <name type="synonym">Kazachstania naganishii</name>
    <dbReference type="NCBI Taxonomy" id="1071383"/>
    <lineage>
        <taxon>Eukaryota</taxon>
        <taxon>Fungi</taxon>
        <taxon>Dikarya</taxon>
        <taxon>Ascomycota</taxon>
        <taxon>Saccharomycotina</taxon>
        <taxon>Saccharomycetes</taxon>
        <taxon>Saccharomycetales</taxon>
        <taxon>Saccharomycetaceae</taxon>
        <taxon>Huiozyma</taxon>
    </lineage>
</organism>
<comment type="similarity">
    <text evidence="1">Belongs to the WrbA family.</text>
</comment>
<keyword evidence="4" id="KW-1185">Reference proteome</keyword>
<dbReference type="Proteomes" id="UP000006310">
    <property type="component" value="Chromosome 8"/>
</dbReference>
<sequence>MAKVAIIFYSTFGHIEKLSKVVQEGVLSAGGKADIYRVEETLSEDALLKLGAPATSTEIPVAGKDVLEDYDAFLFGVPTRFGNVPAEWSTFWDQTGSLWVNGTLNGKPAGLFVSTASYGGGQESTISNCLNYLVHHGMIYIPLGYKNVFPELSNIEEINGGTAWGSGTLVGSDGFRAASKQELKVAKIQGQTFYNTIKCLYASETP</sequence>
<gene>
    <name evidence="3" type="primary">KNAG0H01770</name>
    <name evidence="3" type="ordered locus">KNAG_0H01770</name>
</gene>
<dbReference type="SUPFAM" id="SSF52218">
    <property type="entry name" value="Flavoproteins"/>
    <property type="match status" value="1"/>
</dbReference>
<dbReference type="Pfam" id="PF00258">
    <property type="entry name" value="Flavodoxin_1"/>
    <property type="match status" value="1"/>
</dbReference>
<dbReference type="PANTHER" id="PTHR30546">
    <property type="entry name" value="FLAVODOXIN-RELATED PROTEIN WRBA-RELATED"/>
    <property type="match status" value="1"/>
</dbReference>
<dbReference type="Gene3D" id="3.40.50.360">
    <property type="match status" value="1"/>
</dbReference>
<dbReference type="GO" id="GO:0016020">
    <property type="term" value="C:membrane"/>
    <property type="evidence" value="ECO:0007669"/>
    <property type="project" value="TreeGrafter"/>
</dbReference>
<accession>J7S1R6</accession>
<dbReference type="EMBL" id="HE978321">
    <property type="protein sequence ID" value="CCK71592.1"/>
    <property type="molecule type" value="Genomic_DNA"/>
</dbReference>
<dbReference type="PANTHER" id="PTHR30546:SF23">
    <property type="entry name" value="FLAVOPROTEIN-LIKE PROTEIN YCP4-RELATED"/>
    <property type="match status" value="1"/>
</dbReference>
<evidence type="ECO:0000313" key="3">
    <source>
        <dbReference type="EMBL" id="CCK71592.1"/>
    </source>
</evidence>
<reference evidence="3 4" key="1">
    <citation type="journal article" date="2011" name="Proc. Natl. Acad. Sci. U.S.A.">
        <title>Evolutionary erosion of yeast sex chromosomes by mating-type switching accidents.</title>
        <authorList>
            <person name="Gordon J.L."/>
            <person name="Armisen D."/>
            <person name="Proux-Wera E."/>
            <person name="Oheigeartaigh S.S."/>
            <person name="Byrne K.P."/>
            <person name="Wolfe K.H."/>
        </authorList>
    </citation>
    <scope>NUCLEOTIDE SEQUENCE [LARGE SCALE GENOMIC DNA]</scope>
    <source>
        <strain evidence="4">ATCC MYA-139 / BCRC 22969 / CBS 8797 / CCRC 22969 / KCTC 17520 / NBRC 10181 / NCYC 3082</strain>
    </source>
</reference>
<dbReference type="KEGG" id="kng:KNAG_0H01770"/>
<evidence type="ECO:0000313" key="4">
    <source>
        <dbReference type="Proteomes" id="UP000006310"/>
    </source>
</evidence>
<dbReference type="InterPro" id="IPR010089">
    <property type="entry name" value="Flavoprotein_WrbA-like"/>
</dbReference>
<dbReference type="GO" id="GO:0010181">
    <property type="term" value="F:FMN binding"/>
    <property type="evidence" value="ECO:0007669"/>
    <property type="project" value="InterPro"/>
</dbReference>
<proteinExistence type="inferred from homology"/>
<dbReference type="InterPro" id="IPR029039">
    <property type="entry name" value="Flavoprotein-like_sf"/>
</dbReference>
<protein>
    <recommendedName>
        <fullName evidence="2">Flavodoxin-like domain-containing protein</fullName>
    </recommendedName>
</protein>
<dbReference type="RefSeq" id="XP_022465837.1">
    <property type="nucleotide sequence ID" value="XM_022609441.1"/>
</dbReference>
<reference evidence="4" key="2">
    <citation type="submission" date="2012-08" db="EMBL/GenBank/DDBJ databases">
        <title>Genome sequence of Kazachstania naganishii.</title>
        <authorList>
            <person name="Gordon J.L."/>
            <person name="Armisen D."/>
            <person name="Proux-Wera E."/>
            <person name="OhEigeartaigh S.S."/>
            <person name="Byrne K.P."/>
            <person name="Wolfe K.H."/>
        </authorList>
    </citation>
    <scope>NUCLEOTIDE SEQUENCE [LARGE SCALE GENOMIC DNA]</scope>
    <source>
        <strain evidence="4">ATCC MYA-139 / BCRC 22969 / CBS 8797 / CCRC 22969 / KCTC 17520 / NBRC 10181 / NCYC 3082</strain>
    </source>
</reference>
<evidence type="ECO:0000256" key="1">
    <source>
        <dbReference type="ARBA" id="ARBA00006961"/>
    </source>
</evidence>
<dbReference type="FunFam" id="3.40.50.360:FF:000001">
    <property type="entry name" value="NAD(P)H dehydrogenase (Quinone) FQR1-like"/>
    <property type="match status" value="1"/>
</dbReference>
<dbReference type="GO" id="GO:0003955">
    <property type="term" value="F:NAD(P)H dehydrogenase (quinone) activity"/>
    <property type="evidence" value="ECO:0007669"/>
    <property type="project" value="InterPro"/>
</dbReference>
<dbReference type="HOGENOM" id="CLU_051402_0_1_1"/>
<dbReference type="AlphaFoldDB" id="J7S1R6"/>
<dbReference type="GeneID" id="34527324"/>
<dbReference type="GO" id="GO:0160020">
    <property type="term" value="P:positive regulation of ferroptosis"/>
    <property type="evidence" value="ECO:0007669"/>
    <property type="project" value="UniProtKB-ARBA"/>
</dbReference>
<dbReference type="STRING" id="1071383.J7S1R6"/>
<dbReference type="eggNOG" id="KOG3135">
    <property type="taxonomic scope" value="Eukaryota"/>
</dbReference>
<evidence type="ECO:0000259" key="2">
    <source>
        <dbReference type="PROSITE" id="PS50902"/>
    </source>
</evidence>
<dbReference type="GO" id="GO:0032126">
    <property type="term" value="C:eisosome"/>
    <property type="evidence" value="ECO:0007669"/>
    <property type="project" value="UniProtKB-ARBA"/>
</dbReference>
<dbReference type="NCBIfam" id="NF002999">
    <property type="entry name" value="PRK03767.1"/>
    <property type="match status" value="1"/>
</dbReference>
<feature type="domain" description="Flavodoxin-like" evidence="2">
    <location>
        <begin position="4"/>
        <end position="193"/>
    </location>
</feature>
<name>J7S1R6_HUIN7</name>
<dbReference type="InterPro" id="IPR008254">
    <property type="entry name" value="Flavodoxin/NO_synth"/>
</dbReference>
<dbReference type="NCBIfam" id="TIGR01755">
    <property type="entry name" value="flav_wrbA"/>
    <property type="match status" value="1"/>
</dbReference>
<dbReference type="OrthoDB" id="504689at2759"/>